<evidence type="ECO:0000313" key="2">
    <source>
        <dbReference type="EMBL" id="OTG01367.1"/>
    </source>
</evidence>
<dbReference type="AlphaFoldDB" id="A0A251SR92"/>
<dbReference type="Gramene" id="mRNA:HanXRQr2_Chr15g0683911">
    <property type="protein sequence ID" value="CDS:HanXRQr2_Chr15g0683911.1"/>
    <property type="gene ID" value="HanXRQr2_Chr15g0683911"/>
</dbReference>
<dbReference type="EMBL" id="CM007902">
    <property type="protein sequence ID" value="OTG01367.1"/>
    <property type="molecule type" value="Genomic_DNA"/>
</dbReference>
<sequence>MVLTEVVFGGSSLGLFRVHFDLGRFISVRFKPQFRVNSINVILVRSTKVNRSTGQRWSNCRSTAVNDGQSQTQ</sequence>
<keyword evidence="3" id="KW-1185">Reference proteome</keyword>
<proteinExistence type="predicted"/>
<evidence type="ECO:0000313" key="1">
    <source>
        <dbReference type="EMBL" id="KAF5763742.1"/>
    </source>
</evidence>
<accession>A0A251SR92</accession>
<reference evidence="1" key="3">
    <citation type="submission" date="2020-06" db="EMBL/GenBank/DDBJ databases">
        <title>Helianthus annuus Genome sequencing and assembly Release 2.</title>
        <authorList>
            <person name="Gouzy J."/>
            <person name="Langlade N."/>
            <person name="Munos S."/>
        </authorList>
    </citation>
    <scope>NUCLEOTIDE SEQUENCE</scope>
    <source>
        <tissue evidence="1">Leaves</tissue>
    </source>
</reference>
<organism evidence="2 3">
    <name type="scientific">Helianthus annuus</name>
    <name type="common">Common sunflower</name>
    <dbReference type="NCBI Taxonomy" id="4232"/>
    <lineage>
        <taxon>Eukaryota</taxon>
        <taxon>Viridiplantae</taxon>
        <taxon>Streptophyta</taxon>
        <taxon>Embryophyta</taxon>
        <taxon>Tracheophyta</taxon>
        <taxon>Spermatophyta</taxon>
        <taxon>Magnoliopsida</taxon>
        <taxon>eudicotyledons</taxon>
        <taxon>Gunneridae</taxon>
        <taxon>Pentapetalae</taxon>
        <taxon>asterids</taxon>
        <taxon>campanulids</taxon>
        <taxon>Asterales</taxon>
        <taxon>Asteraceae</taxon>
        <taxon>Asteroideae</taxon>
        <taxon>Heliantheae alliance</taxon>
        <taxon>Heliantheae</taxon>
        <taxon>Helianthus</taxon>
    </lineage>
</organism>
<evidence type="ECO:0000313" key="3">
    <source>
        <dbReference type="Proteomes" id="UP000215914"/>
    </source>
</evidence>
<dbReference type="InParanoid" id="A0A251SR92"/>
<reference evidence="2" key="2">
    <citation type="submission" date="2017-02" db="EMBL/GenBank/DDBJ databases">
        <title>Sunflower complete genome.</title>
        <authorList>
            <person name="Langlade N."/>
            <person name="Munos S."/>
        </authorList>
    </citation>
    <scope>NUCLEOTIDE SEQUENCE [LARGE SCALE GENOMIC DNA]</scope>
    <source>
        <tissue evidence="2">Leaves</tissue>
    </source>
</reference>
<gene>
    <name evidence="2" type="ORF">HannXRQ_Chr13g0401321</name>
    <name evidence="1" type="ORF">HanXRQr2_Chr15g0683911</name>
</gene>
<dbReference type="Proteomes" id="UP000215914">
    <property type="component" value="Chromosome 13"/>
</dbReference>
<dbReference type="EMBL" id="MNCJ02000330">
    <property type="protein sequence ID" value="KAF5763742.1"/>
    <property type="molecule type" value="Genomic_DNA"/>
</dbReference>
<reference evidence="1 3" key="1">
    <citation type="journal article" date="2017" name="Nature">
        <title>The sunflower genome provides insights into oil metabolism, flowering and Asterid evolution.</title>
        <authorList>
            <person name="Badouin H."/>
            <person name="Gouzy J."/>
            <person name="Grassa C.J."/>
            <person name="Murat F."/>
            <person name="Staton S.E."/>
            <person name="Cottret L."/>
            <person name="Lelandais-Briere C."/>
            <person name="Owens G.L."/>
            <person name="Carrere S."/>
            <person name="Mayjonade B."/>
            <person name="Legrand L."/>
            <person name="Gill N."/>
            <person name="Kane N.C."/>
            <person name="Bowers J.E."/>
            <person name="Hubner S."/>
            <person name="Bellec A."/>
            <person name="Berard A."/>
            <person name="Berges H."/>
            <person name="Blanchet N."/>
            <person name="Boniface M.C."/>
            <person name="Brunel D."/>
            <person name="Catrice O."/>
            <person name="Chaidir N."/>
            <person name="Claudel C."/>
            <person name="Donnadieu C."/>
            <person name="Faraut T."/>
            <person name="Fievet G."/>
            <person name="Helmstetter N."/>
            <person name="King M."/>
            <person name="Knapp S.J."/>
            <person name="Lai Z."/>
            <person name="Le Paslier M.C."/>
            <person name="Lippi Y."/>
            <person name="Lorenzon L."/>
            <person name="Mandel J.R."/>
            <person name="Marage G."/>
            <person name="Marchand G."/>
            <person name="Marquand E."/>
            <person name="Bret-Mestries E."/>
            <person name="Morien E."/>
            <person name="Nambeesan S."/>
            <person name="Nguyen T."/>
            <person name="Pegot-Espagnet P."/>
            <person name="Pouilly N."/>
            <person name="Raftis F."/>
            <person name="Sallet E."/>
            <person name="Schiex T."/>
            <person name="Thomas J."/>
            <person name="Vandecasteele C."/>
            <person name="Vares D."/>
            <person name="Vear F."/>
            <person name="Vautrin S."/>
            <person name="Crespi M."/>
            <person name="Mangin B."/>
            <person name="Burke J.M."/>
            <person name="Salse J."/>
            <person name="Munos S."/>
            <person name="Vincourt P."/>
            <person name="Rieseberg L.H."/>
            <person name="Langlade N.B."/>
        </authorList>
    </citation>
    <scope>NUCLEOTIDE SEQUENCE [LARGE SCALE GENOMIC DNA]</scope>
    <source>
        <strain evidence="3">cv. SF193</strain>
        <tissue evidence="1">Leaves</tissue>
    </source>
</reference>
<name>A0A251SR92_HELAN</name>
<protein>
    <submittedName>
        <fullName evidence="2">Uncharacterized protein</fullName>
    </submittedName>
</protein>